<keyword evidence="2" id="KW-1185">Reference proteome</keyword>
<reference evidence="1" key="1">
    <citation type="submission" date="2022-05" db="EMBL/GenBank/DDBJ databases">
        <title>Chromosome-level genome of Chaenocephalus aceratus.</title>
        <authorList>
            <person name="Park H."/>
        </authorList>
    </citation>
    <scope>NUCLEOTIDE SEQUENCE</scope>
    <source>
        <strain evidence="1">KU_202001</strain>
    </source>
</reference>
<protein>
    <submittedName>
        <fullName evidence="1">Uncharacterized protein</fullName>
    </submittedName>
</protein>
<organism evidence="1 2">
    <name type="scientific">Chaenocephalus aceratus</name>
    <name type="common">Blackfin icefish</name>
    <name type="synonym">Chaenichthys aceratus</name>
    <dbReference type="NCBI Taxonomy" id="36190"/>
    <lineage>
        <taxon>Eukaryota</taxon>
        <taxon>Metazoa</taxon>
        <taxon>Chordata</taxon>
        <taxon>Craniata</taxon>
        <taxon>Vertebrata</taxon>
        <taxon>Euteleostomi</taxon>
        <taxon>Actinopterygii</taxon>
        <taxon>Neopterygii</taxon>
        <taxon>Teleostei</taxon>
        <taxon>Neoteleostei</taxon>
        <taxon>Acanthomorphata</taxon>
        <taxon>Eupercaria</taxon>
        <taxon>Perciformes</taxon>
        <taxon>Notothenioidei</taxon>
        <taxon>Channichthyidae</taxon>
        <taxon>Chaenocephalus</taxon>
    </lineage>
</organism>
<comment type="caution">
    <text evidence="1">The sequence shown here is derived from an EMBL/GenBank/DDBJ whole genome shotgun (WGS) entry which is preliminary data.</text>
</comment>
<dbReference type="Proteomes" id="UP001057452">
    <property type="component" value="Chromosome 15"/>
</dbReference>
<proteinExistence type="predicted"/>
<gene>
    <name evidence="1" type="ORF">KUCAC02_025983</name>
</gene>
<accession>A0ACB9VWY6</accession>
<feature type="non-terminal residue" evidence="1">
    <location>
        <position position="253"/>
    </location>
</feature>
<evidence type="ECO:0000313" key="2">
    <source>
        <dbReference type="Proteomes" id="UP001057452"/>
    </source>
</evidence>
<name>A0ACB9VWY6_CHAAC</name>
<sequence length="253" mass="27647">MKLLAVSPGCHGDGETVNPTGVKPRINTRGRDQAVHRLVQVERNTPGDEKDHPALMSKKVKSKRFRKTKIQTHPTSSSESSPKSSDGDDDEDDKSTRQPHSRLSSNGNVTEDKCRTIIPKKSGPAAGLLMHFASSDIKPFLFTSGRRTYGHQQGALQYAQQYRRLQGTGKRNISAIAPVNKLPADIHNHLANLSVSGSSSSNGVQNGFGNSSTQVDEMAVVYSSEQESQTSKTHAQRRRTCEHSTSTERGLQT</sequence>
<evidence type="ECO:0000313" key="1">
    <source>
        <dbReference type="EMBL" id="KAI4804353.1"/>
    </source>
</evidence>
<dbReference type="EMBL" id="CM043799">
    <property type="protein sequence ID" value="KAI4804353.1"/>
    <property type="molecule type" value="Genomic_DNA"/>
</dbReference>